<evidence type="ECO:0000256" key="1">
    <source>
        <dbReference type="SAM" id="Phobius"/>
    </source>
</evidence>
<protein>
    <submittedName>
        <fullName evidence="2">NADH:ubiquinone oxidoreductase subunit 3 (Subunit A)</fullName>
    </submittedName>
</protein>
<keyword evidence="1" id="KW-0472">Membrane</keyword>
<evidence type="ECO:0000313" key="3">
    <source>
        <dbReference type="Proteomes" id="UP001235840"/>
    </source>
</evidence>
<accession>A0ABT9W277</accession>
<dbReference type="EMBL" id="JAUSTY010000015">
    <property type="protein sequence ID" value="MDQ0167352.1"/>
    <property type="molecule type" value="Genomic_DNA"/>
</dbReference>
<reference evidence="2 3" key="1">
    <citation type="submission" date="2023-07" db="EMBL/GenBank/DDBJ databases">
        <title>Genomic Encyclopedia of Type Strains, Phase IV (KMG-IV): sequencing the most valuable type-strain genomes for metagenomic binning, comparative biology and taxonomic classification.</title>
        <authorList>
            <person name="Goeker M."/>
        </authorList>
    </citation>
    <scope>NUCLEOTIDE SEQUENCE [LARGE SCALE GENOMIC DNA]</scope>
    <source>
        <strain evidence="2 3">DSM 12751</strain>
    </source>
</reference>
<name>A0ABT9W277_9BACI</name>
<organism evidence="2 3">
    <name type="scientific">Caldalkalibacillus horti</name>
    <dbReference type="NCBI Taxonomy" id="77523"/>
    <lineage>
        <taxon>Bacteria</taxon>
        <taxon>Bacillati</taxon>
        <taxon>Bacillota</taxon>
        <taxon>Bacilli</taxon>
        <taxon>Bacillales</taxon>
        <taxon>Bacillaceae</taxon>
        <taxon>Caldalkalibacillus</taxon>
    </lineage>
</organism>
<dbReference type="Proteomes" id="UP001235840">
    <property type="component" value="Unassembled WGS sequence"/>
</dbReference>
<comment type="caution">
    <text evidence="2">The sequence shown here is derived from an EMBL/GenBank/DDBJ whole genome shotgun (WGS) entry which is preliminary data.</text>
</comment>
<evidence type="ECO:0000313" key="2">
    <source>
        <dbReference type="EMBL" id="MDQ0167352.1"/>
    </source>
</evidence>
<keyword evidence="1" id="KW-1133">Transmembrane helix</keyword>
<feature type="transmembrane region" description="Helical" evidence="1">
    <location>
        <begin position="34"/>
        <end position="59"/>
    </location>
</feature>
<sequence length="72" mass="8554">MKSMFLKYKYIILFVAFSNFIVLMNLINPSFFDIGFIVVITTLISWFIGFLVFTLYTYINMNQNKNHKKGIK</sequence>
<keyword evidence="3" id="KW-1185">Reference proteome</keyword>
<gene>
    <name evidence="2" type="ORF">J2S11_003277</name>
</gene>
<feature type="transmembrane region" description="Helical" evidence="1">
    <location>
        <begin position="10"/>
        <end position="28"/>
    </location>
</feature>
<proteinExistence type="predicted"/>
<keyword evidence="1" id="KW-0812">Transmembrane</keyword>
<dbReference type="RefSeq" id="WP_307396217.1">
    <property type="nucleotide sequence ID" value="NZ_BAAADK010000002.1"/>
</dbReference>